<evidence type="ECO:0000313" key="1">
    <source>
        <dbReference type="EMBL" id="QJY47459.1"/>
    </source>
</evidence>
<reference evidence="1 2" key="1">
    <citation type="submission" date="2020-05" db="EMBL/GenBank/DDBJ databases">
        <authorList>
            <person name="Mo P."/>
        </authorList>
    </citation>
    <scope>NUCLEOTIDE SEQUENCE [LARGE SCALE GENOMIC DNA]</scope>
    <source>
        <strain evidence="1 2">Gen01</strain>
    </source>
</reference>
<keyword evidence="2" id="KW-1185">Reference proteome</keyword>
<accession>A0A6M6JM20</accession>
<name>A0A6M6JM20_9PSEU</name>
<organism evidence="1 2">
    <name type="scientific">Pseudonocardia broussonetiae</name>
    <dbReference type="NCBI Taxonomy" id="2736640"/>
    <lineage>
        <taxon>Bacteria</taxon>
        <taxon>Bacillati</taxon>
        <taxon>Actinomycetota</taxon>
        <taxon>Actinomycetes</taxon>
        <taxon>Pseudonocardiales</taxon>
        <taxon>Pseudonocardiaceae</taxon>
        <taxon>Pseudonocardia</taxon>
    </lineage>
</organism>
<dbReference type="AlphaFoldDB" id="A0A6M6JM20"/>
<dbReference type="Proteomes" id="UP000505377">
    <property type="component" value="Chromosome"/>
</dbReference>
<evidence type="ECO:0000313" key="2">
    <source>
        <dbReference type="Proteomes" id="UP000505377"/>
    </source>
</evidence>
<gene>
    <name evidence="1" type="ORF">HOP40_17935</name>
</gene>
<protein>
    <submittedName>
        <fullName evidence="1">Uncharacterized protein</fullName>
    </submittedName>
</protein>
<sequence length="92" mass="9754">MSSAELTPAQRRAAYVRANSAAIAETAQMLRISAQHDARTDPFRGDLGKAQASLLDAVGRQVASLPREIVTEALAVVTAVDRLIGVHRSTDA</sequence>
<proteinExistence type="predicted"/>
<dbReference type="EMBL" id="CP053564">
    <property type="protein sequence ID" value="QJY47459.1"/>
    <property type="molecule type" value="Genomic_DNA"/>
</dbReference>
<dbReference type="RefSeq" id="WP_172160082.1">
    <property type="nucleotide sequence ID" value="NZ_CP053564.1"/>
</dbReference>
<dbReference type="KEGG" id="pbro:HOP40_17935"/>